<evidence type="ECO:0000313" key="2">
    <source>
        <dbReference type="EMBL" id="KAB8075072.1"/>
    </source>
</evidence>
<name>A0A5N5X6Z2_9EURO</name>
<keyword evidence="1" id="KW-1133">Transmembrane helix</keyword>
<organism evidence="2 3">
    <name type="scientific">Aspergillus leporis</name>
    <dbReference type="NCBI Taxonomy" id="41062"/>
    <lineage>
        <taxon>Eukaryota</taxon>
        <taxon>Fungi</taxon>
        <taxon>Dikarya</taxon>
        <taxon>Ascomycota</taxon>
        <taxon>Pezizomycotina</taxon>
        <taxon>Eurotiomycetes</taxon>
        <taxon>Eurotiomycetidae</taxon>
        <taxon>Eurotiales</taxon>
        <taxon>Aspergillaceae</taxon>
        <taxon>Aspergillus</taxon>
        <taxon>Aspergillus subgen. Circumdati</taxon>
    </lineage>
</organism>
<dbReference type="Proteomes" id="UP000326565">
    <property type="component" value="Unassembled WGS sequence"/>
</dbReference>
<gene>
    <name evidence="2" type="ORF">BDV29DRAFT_172446</name>
</gene>
<keyword evidence="1" id="KW-0472">Membrane</keyword>
<evidence type="ECO:0000313" key="3">
    <source>
        <dbReference type="Proteomes" id="UP000326565"/>
    </source>
</evidence>
<keyword evidence="3" id="KW-1185">Reference proteome</keyword>
<feature type="non-terminal residue" evidence="2">
    <location>
        <position position="101"/>
    </location>
</feature>
<proteinExistence type="predicted"/>
<accession>A0A5N5X6Z2</accession>
<protein>
    <submittedName>
        <fullName evidence="2">Uncharacterized protein</fullName>
    </submittedName>
</protein>
<feature type="transmembrane region" description="Helical" evidence="1">
    <location>
        <begin position="33"/>
        <end position="52"/>
    </location>
</feature>
<sequence length="101" mass="11163">MTSVIASFRDLATSVFEVIFSLFKTAFDSVYKLLLNFMSFFVDIFKTAFHTLKSIFDAAGGLVGFLASNIIVIALIAASGYGYVKYQRSQGRTVQVGDKRL</sequence>
<feature type="transmembrane region" description="Helical" evidence="1">
    <location>
        <begin position="58"/>
        <end position="84"/>
    </location>
</feature>
<dbReference type="EMBL" id="ML732199">
    <property type="protein sequence ID" value="KAB8075072.1"/>
    <property type="molecule type" value="Genomic_DNA"/>
</dbReference>
<reference evidence="2 3" key="1">
    <citation type="submission" date="2019-04" db="EMBL/GenBank/DDBJ databases">
        <title>Friends and foes A comparative genomics study of 23 Aspergillus species from section Flavi.</title>
        <authorList>
            <consortium name="DOE Joint Genome Institute"/>
            <person name="Kjaerbolling I."/>
            <person name="Vesth T."/>
            <person name="Frisvad J.C."/>
            <person name="Nybo J.L."/>
            <person name="Theobald S."/>
            <person name="Kildgaard S."/>
            <person name="Isbrandt T."/>
            <person name="Kuo A."/>
            <person name="Sato A."/>
            <person name="Lyhne E.K."/>
            <person name="Kogle M.E."/>
            <person name="Wiebenga A."/>
            <person name="Kun R.S."/>
            <person name="Lubbers R.J."/>
            <person name="Makela M.R."/>
            <person name="Barry K."/>
            <person name="Chovatia M."/>
            <person name="Clum A."/>
            <person name="Daum C."/>
            <person name="Haridas S."/>
            <person name="He G."/>
            <person name="LaButti K."/>
            <person name="Lipzen A."/>
            <person name="Mondo S."/>
            <person name="Riley R."/>
            <person name="Salamov A."/>
            <person name="Simmons B.A."/>
            <person name="Magnuson J.K."/>
            <person name="Henrissat B."/>
            <person name="Mortensen U.H."/>
            <person name="Larsen T.O."/>
            <person name="Devries R.P."/>
            <person name="Grigoriev I.V."/>
            <person name="Machida M."/>
            <person name="Baker S.E."/>
            <person name="Andersen M.R."/>
        </authorList>
    </citation>
    <scope>NUCLEOTIDE SEQUENCE [LARGE SCALE GENOMIC DNA]</scope>
    <source>
        <strain evidence="2 3">CBS 151.66</strain>
    </source>
</reference>
<dbReference type="AlphaFoldDB" id="A0A5N5X6Z2"/>
<keyword evidence="1" id="KW-0812">Transmembrane</keyword>
<dbReference type="OrthoDB" id="2561686at2759"/>
<evidence type="ECO:0000256" key="1">
    <source>
        <dbReference type="SAM" id="Phobius"/>
    </source>
</evidence>